<accession>A0A091IGJ3</accession>
<organism evidence="2 3">
    <name type="scientific">Calypte anna</name>
    <name type="common">Anna's hummingbird</name>
    <name type="synonym">Archilochus anna</name>
    <dbReference type="NCBI Taxonomy" id="9244"/>
    <lineage>
        <taxon>Eukaryota</taxon>
        <taxon>Metazoa</taxon>
        <taxon>Chordata</taxon>
        <taxon>Craniata</taxon>
        <taxon>Vertebrata</taxon>
        <taxon>Euteleostomi</taxon>
        <taxon>Archelosauria</taxon>
        <taxon>Archosauria</taxon>
        <taxon>Dinosauria</taxon>
        <taxon>Saurischia</taxon>
        <taxon>Theropoda</taxon>
        <taxon>Coelurosauria</taxon>
        <taxon>Aves</taxon>
        <taxon>Neognathae</taxon>
        <taxon>Neoaves</taxon>
        <taxon>Strisores</taxon>
        <taxon>Apodiformes</taxon>
        <taxon>Trochilidae</taxon>
        <taxon>Calypte</taxon>
    </lineage>
</organism>
<protein>
    <submittedName>
        <fullName evidence="2">Uncharacterized protein</fullName>
    </submittedName>
</protein>
<feature type="signal peptide" evidence="1">
    <location>
        <begin position="1"/>
        <end position="26"/>
    </location>
</feature>
<keyword evidence="1" id="KW-0732">Signal</keyword>
<dbReference type="AlphaFoldDB" id="A0A091IGJ3"/>
<dbReference type="EMBL" id="KL218655">
    <property type="protein sequence ID" value="KFP07372.1"/>
    <property type="molecule type" value="Genomic_DNA"/>
</dbReference>
<evidence type="ECO:0000256" key="1">
    <source>
        <dbReference type="SAM" id="SignalP"/>
    </source>
</evidence>
<gene>
    <name evidence="2" type="ORF">N300_14094</name>
</gene>
<reference evidence="2 3" key="1">
    <citation type="submission" date="2014-04" db="EMBL/GenBank/DDBJ databases">
        <title>Genome evolution of avian class.</title>
        <authorList>
            <person name="Zhang G."/>
            <person name="Li C."/>
        </authorList>
    </citation>
    <scope>NUCLEOTIDE SEQUENCE [LARGE SCALE GENOMIC DNA]</scope>
    <source>
        <strain evidence="2">BGI_N300</strain>
    </source>
</reference>
<evidence type="ECO:0000313" key="3">
    <source>
        <dbReference type="Proteomes" id="UP000054308"/>
    </source>
</evidence>
<proteinExistence type="predicted"/>
<dbReference type="Proteomes" id="UP000054308">
    <property type="component" value="Unassembled WGS sequence"/>
</dbReference>
<evidence type="ECO:0000313" key="2">
    <source>
        <dbReference type="EMBL" id="KFP07372.1"/>
    </source>
</evidence>
<keyword evidence="3" id="KW-1185">Reference proteome</keyword>
<feature type="chain" id="PRO_5001876514" evidence="1">
    <location>
        <begin position="27"/>
        <end position="134"/>
    </location>
</feature>
<feature type="non-terminal residue" evidence="2">
    <location>
        <position position="1"/>
    </location>
</feature>
<feature type="non-terminal residue" evidence="2">
    <location>
        <position position="134"/>
    </location>
</feature>
<sequence>HREPVCPRPPPVALLLLSFFFHTKMGGLGGRLQAVLRILPGPRVAGVDFLVAIERLLVSEVLPADGALVGGLPEVSEVLAAVGAGQRPLALPRVELLVQDEADLQAEALLALGAGVGPLHHVVDLADEAVLEAR</sequence>
<name>A0A091IGJ3_CALAN</name>